<dbReference type="OrthoDB" id="10252707at2759"/>
<feature type="compositionally biased region" description="Basic and acidic residues" evidence="1">
    <location>
        <begin position="813"/>
        <end position="825"/>
    </location>
</feature>
<dbReference type="Gene3D" id="1.25.40.180">
    <property type="match status" value="3"/>
</dbReference>
<dbReference type="GO" id="GO:0003729">
    <property type="term" value="F:mRNA binding"/>
    <property type="evidence" value="ECO:0007669"/>
    <property type="project" value="TreeGrafter"/>
</dbReference>
<organism evidence="4 5">
    <name type="scientific">Acaromyces ingoldii</name>
    <dbReference type="NCBI Taxonomy" id="215250"/>
    <lineage>
        <taxon>Eukaryota</taxon>
        <taxon>Fungi</taxon>
        <taxon>Dikarya</taxon>
        <taxon>Basidiomycota</taxon>
        <taxon>Ustilaginomycotina</taxon>
        <taxon>Exobasidiomycetes</taxon>
        <taxon>Exobasidiales</taxon>
        <taxon>Cryptobasidiaceae</taxon>
        <taxon>Acaromyces</taxon>
    </lineage>
</organism>
<feature type="compositionally biased region" description="Acidic residues" evidence="1">
    <location>
        <begin position="255"/>
        <end position="265"/>
    </location>
</feature>
<name>A0A316YG91_9BASI</name>
<dbReference type="AlphaFoldDB" id="A0A316YG91"/>
<feature type="domain" description="MIF4G-like type 1" evidence="2">
    <location>
        <begin position="385"/>
        <end position="587"/>
    </location>
</feature>
<proteinExistence type="predicted"/>
<dbReference type="PANTHER" id="PTHR12412">
    <property type="entry name" value="CAP BINDING PROTEIN"/>
    <property type="match status" value="1"/>
</dbReference>
<accession>A0A316YG91</accession>
<dbReference type="STRING" id="215250.A0A316YG91"/>
<dbReference type="GO" id="GO:0006406">
    <property type="term" value="P:mRNA export from nucleus"/>
    <property type="evidence" value="ECO:0007669"/>
    <property type="project" value="InterPro"/>
</dbReference>
<dbReference type="GeneID" id="37044369"/>
<dbReference type="InterPro" id="IPR015172">
    <property type="entry name" value="MIF4G-like_typ-1"/>
</dbReference>
<sequence>MRAMRDALFRMGDGDPHAYDDFHPPSELLRLSHVVDTNASYGERFVEGLCQAFRVMTTEQPHKHPLIAALIGFLVLSPQKRDERDHAPEADGEAAKEQTGAEGDDFNIGTTLVRDLIVSFRSDLDARLWRKVRLTLNLFASLIPLSIVTSSSLRSVLASFAAVLDEPGVTAARGDRAAMCIIETMCRAGQDLAIVGPSADASTESAWGTLDDVALQDLDQLVSRVEKYCHEYRNVEKELVRPFSSRRKDAAANGQDEESDDEDLFSEESFETAVAALSKLKAQGYRKPACLPSALDLLPAPIIEISKRTPIEKVINLPDILVPPDDDDEFGLSMYPSSGPVAQQSGGGKRRGKKRANNNEEEKYRAGAGIERIPCFGRWFKGTVPDADSPANVVLRSIVNDIIDLYEVNRKECARILFDSARWLRKGTFTGKSTPPEKGIFGHADDLWQTGEDGEVQGGWVLDDFIVESILSSALAMPLPSQRPLYYTSLLREVVALSPQSVAPAMGKSVRRIYHAMKTGRPEGEVIHRFADWFSIHLSNFNFSWAWKEWIPDMTLTNAHAQMAFARRIVELELRLSYFQRIKDTLPAEMQQRLLPPEEPAPNFTYANAEHPFNERAMALIQSFRARATAEVILAEMESFKRDITPSQAFLPSDDTDKVKVRDEQEADLVIRDIVIQAILNIGSRSFSHFLNVVERYHALLRQLSSTPDLRLAILASTARFWAHSNQWITIVFDKLLQYRIVEPADVVAFVFETPRPLPAVVLQEEQPQDEARFGGYQRDWSSMQWYDVIKLTVEKVNGRVDQVRKRFERLEREEAEEAERKEAAKAAATSGVDGEEDSKMSEASKQEISEAVPAPPKPFLAPEESVNPTPAQPQKKREGTAQEAKTALEAIQAEQRKVLVNATMGFVKLLKGKDLRQLEQVNADQENDEATWQAWWIRAWYRDYLRAFNKHLVATHETIAASVFADVSETDSVRDVFERACQMASE</sequence>
<feature type="compositionally biased region" description="Basic and acidic residues" evidence="1">
    <location>
        <begin position="82"/>
        <end position="96"/>
    </location>
</feature>
<dbReference type="SUPFAM" id="SSF48371">
    <property type="entry name" value="ARM repeat"/>
    <property type="match status" value="3"/>
</dbReference>
<dbReference type="GO" id="GO:0005846">
    <property type="term" value="C:nuclear cap binding complex"/>
    <property type="evidence" value="ECO:0007669"/>
    <property type="project" value="InterPro"/>
</dbReference>
<feature type="region of interest" description="Disordered" evidence="1">
    <location>
        <begin position="82"/>
        <end position="103"/>
    </location>
</feature>
<reference evidence="4" key="1">
    <citation type="journal article" date="2018" name="Mol. Biol. Evol.">
        <title>Broad Genomic Sampling Reveals a Smut Pathogenic Ancestry of the Fungal Clade Ustilaginomycotina.</title>
        <authorList>
            <person name="Kijpornyongpan T."/>
            <person name="Mondo S.J."/>
            <person name="Barry K."/>
            <person name="Sandor L."/>
            <person name="Lee J."/>
            <person name="Lipzen A."/>
            <person name="Pangilinan J."/>
            <person name="LaButti K."/>
            <person name="Hainaut M."/>
            <person name="Henrissat B."/>
            <person name="Grigoriev I.V."/>
            <person name="Spatafora J.W."/>
            <person name="Aime M.C."/>
        </authorList>
    </citation>
    <scope>NUCLEOTIDE SEQUENCE [LARGE SCALE GENOMIC DNA]</scope>
    <source>
        <strain evidence="4">MCA 4198</strain>
    </source>
</reference>
<gene>
    <name evidence="4" type="ORF">FA10DRAFT_268734</name>
</gene>
<dbReference type="Pfam" id="PF09090">
    <property type="entry name" value="MIF4G_like_2"/>
    <property type="match status" value="1"/>
</dbReference>
<evidence type="ECO:0000313" key="5">
    <source>
        <dbReference type="Proteomes" id="UP000245768"/>
    </source>
</evidence>
<dbReference type="PANTHER" id="PTHR12412:SF2">
    <property type="entry name" value="NUCLEAR CAP-BINDING PROTEIN SUBUNIT 1"/>
    <property type="match status" value="1"/>
</dbReference>
<evidence type="ECO:0000259" key="3">
    <source>
        <dbReference type="Pfam" id="PF09090"/>
    </source>
</evidence>
<evidence type="ECO:0000259" key="2">
    <source>
        <dbReference type="Pfam" id="PF09088"/>
    </source>
</evidence>
<dbReference type="GO" id="GO:0000184">
    <property type="term" value="P:nuclear-transcribed mRNA catabolic process, nonsense-mediated decay"/>
    <property type="evidence" value="ECO:0007669"/>
    <property type="project" value="TreeGrafter"/>
</dbReference>
<evidence type="ECO:0008006" key="6">
    <source>
        <dbReference type="Google" id="ProtNLM"/>
    </source>
</evidence>
<feature type="region of interest" description="Disordered" evidence="1">
    <location>
        <begin position="337"/>
        <end position="362"/>
    </location>
</feature>
<dbReference type="RefSeq" id="XP_025375748.1">
    <property type="nucleotide sequence ID" value="XM_025522453.1"/>
</dbReference>
<dbReference type="InterPro" id="IPR016024">
    <property type="entry name" value="ARM-type_fold"/>
</dbReference>
<dbReference type="Proteomes" id="UP000245768">
    <property type="component" value="Unassembled WGS sequence"/>
</dbReference>
<feature type="region of interest" description="Disordered" evidence="1">
    <location>
        <begin position="246"/>
        <end position="265"/>
    </location>
</feature>
<dbReference type="GO" id="GO:0005634">
    <property type="term" value="C:nucleus"/>
    <property type="evidence" value="ECO:0007669"/>
    <property type="project" value="TreeGrafter"/>
</dbReference>
<dbReference type="GO" id="GO:0000339">
    <property type="term" value="F:RNA cap binding"/>
    <property type="evidence" value="ECO:0007669"/>
    <property type="project" value="InterPro"/>
</dbReference>
<feature type="compositionally biased region" description="Basic and acidic residues" evidence="1">
    <location>
        <begin position="838"/>
        <end position="849"/>
    </location>
</feature>
<evidence type="ECO:0000256" key="1">
    <source>
        <dbReference type="SAM" id="MobiDB-lite"/>
    </source>
</evidence>
<dbReference type="EMBL" id="KZ819638">
    <property type="protein sequence ID" value="PWN88550.1"/>
    <property type="molecule type" value="Genomic_DNA"/>
</dbReference>
<feature type="region of interest" description="Disordered" evidence="1">
    <location>
        <begin position="813"/>
        <end position="886"/>
    </location>
</feature>
<keyword evidence="5" id="KW-1185">Reference proteome</keyword>
<dbReference type="Pfam" id="PF09088">
    <property type="entry name" value="MIF4G_like"/>
    <property type="match status" value="1"/>
</dbReference>
<dbReference type="InterPro" id="IPR015174">
    <property type="entry name" value="MIF4G-like_typ-2"/>
</dbReference>
<dbReference type="InterPro" id="IPR027159">
    <property type="entry name" value="CBP80"/>
</dbReference>
<dbReference type="InParanoid" id="A0A316YG91"/>
<evidence type="ECO:0000313" key="4">
    <source>
        <dbReference type="EMBL" id="PWN88550.1"/>
    </source>
</evidence>
<feature type="domain" description="MIF4G-like type 2" evidence="3">
    <location>
        <begin position="604"/>
        <end position="952"/>
    </location>
</feature>
<protein>
    <recommendedName>
        <fullName evidence="6">MIF4G domain-containing protein</fullName>
    </recommendedName>
</protein>